<gene>
    <name evidence="7" type="ORF">KUTeg_007627</name>
</gene>
<name>A0ABQ9FHT1_TEGGR</name>
<dbReference type="Gene3D" id="2.60.40.720">
    <property type="match status" value="1"/>
</dbReference>
<dbReference type="InterPro" id="IPR000040">
    <property type="entry name" value="AML1_Runt"/>
</dbReference>
<keyword evidence="8" id="KW-1185">Reference proteome</keyword>
<feature type="region of interest" description="Disordered" evidence="5">
    <location>
        <begin position="269"/>
        <end position="300"/>
    </location>
</feature>
<evidence type="ECO:0000256" key="2">
    <source>
        <dbReference type="ARBA" id="ARBA00023015"/>
    </source>
</evidence>
<evidence type="ECO:0000313" key="7">
    <source>
        <dbReference type="EMBL" id="KAJ8315477.1"/>
    </source>
</evidence>
<feature type="compositionally biased region" description="Polar residues" evidence="5">
    <location>
        <begin position="594"/>
        <end position="616"/>
    </location>
</feature>
<dbReference type="PRINTS" id="PR00967">
    <property type="entry name" value="ONCOGENEAML1"/>
</dbReference>
<evidence type="ECO:0000259" key="6">
    <source>
        <dbReference type="PROSITE" id="PS51062"/>
    </source>
</evidence>
<evidence type="ECO:0000256" key="1">
    <source>
        <dbReference type="ARBA" id="ARBA00004123"/>
    </source>
</evidence>
<keyword evidence="4" id="KW-0539">Nucleus</keyword>
<dbReference type="Pfam" id="PF00853">
    <property type="entry name" value="Runt"/>
    <property type="match status" value="1"/>
</dbReference>
<comment type="caution">
    <text evidence="7">The sequence shown here is derived from an EMBL/GenBank/DDBJ whole genome shotgun (WGS) entry which is preliminary data.</text>
</comment>
<dbReference type="InterPro" id="IPR012346">
    <property type="entry name" value="p53/RUNT-type_TF_DNA-bd_sf"/>
</dbReference>
<dbReference type="PANTHER" id="PTHR11950:SF31">
    <property type="entry name" value="SEGMENTATION PROTEIN RUNT"/>
    <property type="match status" value="1"/>
</dbReference>
<accession>A0ABQ9FHT1</accession>
<dbReference type="PANTHER" id="PTHR11950">
    <property type="entry name" value="RUNT RELATED"/>
    <property type="match status" value="1"/>
</dbReference>
<keyword evidence="2" id="KW-0805">Transcription regulation</keyword>
<reference evidence="7 8" key="1">
    <citation type="submission" date="2022-12" db="EMBL/GenBank/DDBJ databases">
        <title>Chromosome-level genome of Tegillarca granosa.</title>
        <authorList>
            <person name="Kim J."/>
        </authorList>
    </citation>
    <scope>NUCLEOTIDE SEQUENCE [LARGE SCALE GENOMIC DNA]</scope>
    <source>
        <strain evidence="7">Teg-2019</strain>
        <tissue evidence="7">Adductor muscle</tissue>
    </source>
</reference>
<feature type="domain" description="Runt" evidence="6">
    <location>
        <begin position="23"/>
        <end position="151"/>
    </location>
</feature>
<evidence type="ECO:0000256" key="5">
    <source>
        <dbReference type="SAM" id="MobiDB-lite"/>
    </source>
</evidence>
<dbReference type="SUPFAM" id="SSF49417">
    <property type="entry name" value="p53-like transcription factors"/>
    <property type="match status" value="1"/>
</dbReference>
<keyword evidence="3" id="KW-0804">Transcription</keyword>
<proteinExistence type="predicted"/>
<dbReference type="PROSITE" id="PS51062">
    <property type="entry name" value="RUNT"/>
    <property type="match status" value="1"/>
</dbReference>
<protein>
    <recommendedName>
        <fullName evidence="6">Runt domain-containing protein</fullName>
    </recommendedName>
</protein>
<dbReference type="InterPro" id="IPR008967">
    <property type="entry name" value="p53-like_TF_DNA-bd_sf"/>
</dbReference>
<dbReference type="Proteomes" id="UP001217089">
    <property type="component" value="Unassembled WGS sequence"/>
</dbReference>
<dbReference type="EMBL" id="JARBDR010000337">
    <property type="protein sequence ID" value="KAJ8315477.1"/>
    <property type="molecule type" value="Genomic_DNA"/>
</dbReference>
<dbReference type="InterPro" id="IPR013524">
    <property type="entry name" value="Runt_dom"/>
</dbReference>
<comment type="subcellular location">
    <subcellularLocation>
        <location evidence="1">Nucleus</location>
    </subcellularLocation>
</comment>
<evidence type="ECO:0000313" key="8">
    <source>
        <dbReference type="Proteomes" id="UP001217089"/>
    </source>
</evidence>
<sequence length="624" mass="70057">MNGLTPFPDSPHNMTEVLPGERSLTSVLSEHPGELVRTGSPNFVCTVLPTHWRSNKTLPVAFKVIALGDVKDGTKVTIAAGNDENYCSELRNCTAYMKNQVAKFNDLRFVGRSGRGKSFTLTMAIFTHPPQIALYQKAIKVTVDGPREPRSKTRIFIKQLLIFVFILKGFSRRSAPAEFPILKSTRPVLLYCKRFELMSIRPFTVRPNGFFRYKFKDTSHLLTHVITELRTDDRRIHRPGAVDFNDRNPFQDPLIDRRFSSHFAELEELRRSTTPSTETNRRVLQPSAETNGFHPSDPVKNRFQRSPWGGYDTVSYSTISTHAPLPPYTAPQSLNVSGQHMTPPPLPPVTLESLGESRISSVKQDSTIQHGITHSSQDKTSLPVVPEVQRPDISSLDQRHSDQRMGLDPQVSLVLPRYPDVRISDPRIQDSFTEASRRLFTSSHNVQPYPSNNSNLAILSESRNITTLPMPVSHSNYPMITTHELLAGINPPTTMAASYLPGSPSALIPPSFLYPHLYSSPSQYQTNLFLPTGEVRTYEVLGQRSGDIPMRIERPLSPGPRLSLEGPPTHRQLIRDDSEERLRLETARNTIQPMDAQTQGNGSPIRSTENGTTHSDTVGVWRPY</sequence>
<organism evidence="7 8">
    <name type="scientific">Tegillarca granosa</name>
    <name type="common">Malaysian cockle</name>
    <name type="synonym">Anadara granosa</name>
    <dbReference type="NCBI Taxonomy" id="220873"/>
    <lineage>
        <taxon>Eukaryota</taxon>
        <taxon>Metazoa</taxon>
        <taxon>Spiralia</taxon>
        <taxon>Lophotrochozoa</taxon>
        <taxon>Mollusca</taxon>
        <taxon>Bivalvia</taxon>
        <taxon>Autobranchia</taxon>
        <taxon>Pteriomorphia</taxon>
        <taxon>Arcoida</taxon>
        <taxon>Arcoidea</taxon>
        <taxon>Arcidae</taxon>
        <taxon>Tegillarca</taxon>
    </lineage>
</organism>
<evidence type="ECO:0000256" key="3">
    <source>
        <dbReference type="ARBA" id="ARBA00023163"/>
    </source>
</evidence>
<evidence type="ECO:0000256" key="4">
    <source>
        <dbReference type="ARBA" id="ARBA00023242"/>
    </source>
</evidence>
<feature type="region of interest" description="Disordered" evidence="5">
    <location>
        <begin position="594"/>
        <end position="624"/>
    </location>
</feature>